<keyword evidence="2" id="KW-1185">Reference proteome</keyword>
<dbReference type="Proteomes" id="UP000694941">
    <property type="component" value="Unplaced"/>
</dbReference>
<name>A0ABM1SM72_LIMPO</name>
<dbReference type="RefSeq" id="XP_022244728.1">
    <property type="nucleotide sequence ID" value="XM_022389020.1"/>
</dbReference>
<evidence type="ECO:0000313" key="2">
    <source>
        <dbReference type="Proteomes" id="UP000694941"/>
    </source>
</evidence>
<sequence length="732" mass="83240">MKNNNLKSQLNAINCGDHRKSKPNSTTDSIADDSDVKDGLKLPTDFKMKKGLCCIIHDSSNMHFSGLQLNRHSSTSVVSPLGTSYNNSRKLASSLDTANSDACKLVSSLNTANSDACKLVSSLNTANSDACKLVSSLNTANSDACKLSSSLNTANNDSYRSCRLASPLDNSNNTYNNSEQYNYCNSDSNNKHFISSDNSGLNSSLGFSNTSKVLKPVEFEHDKRKNILRNQILELSSQYTAEDCIIIDVCDSDLDLDIDVNIKNSINSDINISLKPPGDISELTASGKVFLKEDHISQDWLSHYLNDKKYKKPSTELNLVGWQSSVSGSESLLEETDKEVEEDIIIISVLDEEKELLEHPLPYSEDTSFSHDTSKDSLERCPVLRGSASDMVSVLPAECPHSLLKARNAHKLVASEQVGIGNSVVTQTLVQTTSNVPYLNKPRTDNSLLVTNKPLNGDIDYESTVMPFKHKSSQENEDIENPEWDQIRQLKTDEQCYRIVRNLWKNTSVPNSNRNLTFHLFQKRRLQNKFKLARTVRSGKKRVCSNDIVFITPNKRLCTRNKSCTEIFDEKIQKYHEQLTEHQQKLQVVMKESQETLKTLFKLKHAEITYAHCFHMAKFRRYNPKKRTRLMQQSYWSMKKDLAELESWQDEQRNNLYYEHKKQIHTISTEFEKILKSLRQAKEEVLNFSKFYVGLGSEKDTTLLTGTQLLEVKETERMYKQYSLFYTHPTSI</sequence>
<gene>
    <name evidence="3" type="primary">LOC111086389</name>
</gene>
<evidence type="ECO:0000256" key="1">
    <source>
        <dbReference type="SAM" id="MobiDB-lite"/>
    </source>
</evidence>
<proteinExistence type="predicted"/>
<evidence type="ECO:0000313" key="3">
    <source>
        <dbReference type="RefSeq" id="XP_022244728.1"/>
    </source>
</evidence>
<accession>A0ABM1SM72</accession>
<reference evidence="3" key="1">
    <citation type="submission" date="2025-08" db="UniProtKB">
        <authorList>
            <consortium name="RefSeq"/>
        </authorList>
    </citation>
    <scope>IDENTIFICATION</scope>
    <source>
        <tissue evidence="3">Muscle</tissue>
    </source>
</reference>
<dbReference type="GeneID" id="111086389"/>
<feature type="region of interest" description="Disordered" evidence="1">
    <location>
        <begin position="12"/>
        <end position="34"/>
    </location>
</feature>
<organism evidence="2 3">
    <name type="scientific">Limulus polyphemus</name>
    <name type="common">Atlantic horseshoe crab</name>
    <dbReference type="NCBI Taxonomy" id="6850"/>
    <lineage>
        <taxon>Eukaryota</taxon>
        <taxon>Metazoa</taxon>
        <taxon>Ecdysozoa</taxon>
        <taxon>Arthropoda</taxon>
        <taxon>Chelicerata</taxon>
        <taxon>Merostomata</taxon>
        <taxon>Xiphosura</taxon>
        <taxon>Limulidae</taxon>
        <taxon>Limulus</taxon>
    </lineage>
</organism>
<protein>
    <submittedName>
        <fullName evidence="3">Uncharacterized protein LOC111086389</fullName>
    </submittedName>
</protein>